<dbReference type="EMBL" id="FOMX01000008">
    <property type="protein sequence ID" value="SFE07237.1"/>
    <property type="molecule type" value="Genomic_DNA"/>
</dbReference>
<dbReference type="STRING" id="54.SAMN02745121_02891"/>
<evidence type="ECO:0000313" key="2">
    <source>
        <dbReference type="Proteomes" id="UP000199400"/>
    </source>
</evidence>
<dbReference type="AlphaFoldDB" id="A0A1I1XIP8"/>
<accession>A0A1I1XIP8</accession>
<dbReference type="Proteomes" id="UP000199400">
    <property type="component" value="Unassembled WGS sequence"/>
</dbReference>
<reference evidence="2" key="1">
    <citation type="submission" date="2016-10" db="EMBL/GenBank/DDBJ databases">
        <authorList>
            <person name="Varghese N."/>
            <person name="Submissions S."/>
        </authorList>
    </citation>
    <scope>NUCLEOTIDE SEQUENCE [LARGE SCALE GENOMIC DNA]</scope>
    <source>
        <strain evidence="2">ATCC 25963</strain>
    </source>
</reference>
<protein>
    <submittedName>
        <fullName evidence="1">Uncharacterized protein</fullName>
    </submittedName>
</protein>
<dbReference type="OrthoDB" id="5520062at2"/>
<proteinExistence type="predicted"/>
<gene>
    <name evidence="1" type="ORF">SAMN02745121_02891</name>
</gene>
<keyword evidence="2" id="KW-1185">Reference proteome</keyword>
<dbReference type="RefSeq" id="WP_096331255.1">
    <property type="nucleotide sequence ID" value="NZ_FOMX01000008.1"/>
</dbReference>
<name>A0A1I1XIP8_9BACT</name>
<evidence type="ECO:0000313" key="1">
    <source>
        <dbReference type="EMBL" id="SFE07237.1"/>
    </source>
</evidence>
<sequence length="186" mass="21073">MARSKTSKWVGLGLAATVGLGAYEFGLFDCASTNGVQHLANQVWIERLPQNDRDQIHHLVLLEQGRDRFGGFGKSSQWRHFLEIFAWHREQNRLTLHLPQDRVRLDLEARVWECEDEAPAPFELCLELKGERGHTARYYSRFDWVIEGGKAPHIEGLPELAPHAAPALPADLEFTPDADAQALLAR</sequence>
<organism evidence="1 2">
    <name type="scientific">Nannocystis exedens</name>
    <dbReference type="NCBI Taxonomy" id="54"/>
    <lineage>
        <taxon>Bacteria</taxon>
        <taxon>Pseudomonadati</taxon>
        <taxon>Myxococcota</taxon>
        <taxon>Polyangia</taxon>
        <taxon>Nannocystales</taxon>
        <taxon>Nannocystaceae</taxon>
        <taxon>Nannocystis</taxon>
    </lineage>
</organism>